<proteinExistence type="predicted"/>
<organism evidence="1 2">
    <name type="scientific">Larinioides sclopetarius</name>
    <dbReference type="NCBI Taxonomy" id="280406"/>
    <lineage>
        <taxon>Eukaryota</taxon>
        <taxon>Metazoa</taxon>
        <taxon>Ecdysozoa</taxon>
        <taxon>Arthropoda</taxon>
        <taxon>Chelicerata</taxon>
        <taxon>Arachnida</taxon>
        <taxon>Araneae</taxon>
        <taxon>Araneomorphae</taxon>
        <taxon>Entelegynae</taxon>
        <taxon>Araneoidea</taxon>
        <taxon>Araneidae</taxon>
        <taxon>Larinioides</taxon>
    </lineage>
</organism>
<dbReference type="EMBL" id="CAXIEN010000084">
    <property type="protein sequence ID" value="CAL1275269.1"/>
    <property type="molecule type" value="Genomic_DNA"/>
</dbReference>
<gene>
    <name evidence="1" type="ORF">LARSCL_LOCUS7979</name>
</gene>
<sequence>MDNPIEHGGKMASRSASAGTTNWFHLRFLQCIDREVAFQRSRQLGRVFYLWELDAGMDKPKMDLKRNDITLQLLTTGRSRMAVKSLLVNRGVPTKGDPKRRFLTCHDCAGCGITVAIYVV</sequence>
<comment type="caution">
    <text evidence="1">The sequence shown here is derived from an EMBL/GenBank/DDBJ whole genome shotgun (WGS) entry which is preliminary data.</text>
</comment>
<keyword evidence="2" id="KW-1185">Reference proteome</keyword>
<accession>A0AAV1ZU10</accession>
<protein>
    <submittedName>
        <fullName evidence="1">Uncharacterized protein</fullName>
    </submittedName>
</protein>
<reference evidence="1 2" key="1">
    <citation type="submission" date="2024-04" db="EMBL/GenBank/DDBJ databases">
        <authorList>
            <person name="Rising A."/>
            <person name="Reimegard J."/>
            <person name="Sonavane S."/>
            <person name="Akerstrom W."/>
            <person name="Nylinder S."/>
            <person name="Hedman E."/>
            <person name="Kallberg Y."/>
        </authorList>
    </citation>
    <scope>NUCLEOTIDE SEQUENCE [LARGE SCALE GENOMIC DNA]</scope>
</reference>
<evidence type="ECO:0000313" key="2">
    <source>
        <dbReference type="Proteomes" id="UP001497382"/>
    </source>
</evidence>
<name>A0AAV1ZU10_9ARAC</name>
<evidence type="ECO:0000313" key="1">
    <source>
        <dbReference type="EMBL" id="CAL1275269.1"/>
    </source>
</evidence>
<dbReference type="AlphaFoldDB" id="A0AAV1ZU10"/>
<dbReference type="Proteomes" id="UP001497382">
    <property type="component" value="Unassembled WGS sequence"/>
</dbReference>